<dbReference type="AlphaFoldDB" id="E3LEK3"/>
<comment type="similarity">
    <text evidence="1 3">Belongs to the ETS family.</text>
</comment>
<dbReference type="GO" id="GO:0005634">
    <property type="term" value="C:nucleus"/>
    <property type="evidence" value="ECO:0007669"/>
    <property type="project" value="UniProtKB-SubCell"/>
</dbReference>
<evidence type="ECO:0000256" key="3">
    <source>
        <dbReference type="RuleBase" id="RU004019"/>
    </source>
</evidence>
<dbReference type="InterPro" id="IPR036390">
    <property type="entry name" value="WH_DNA-bd_sf"/>
</dbReference>
<feature type="region of interest" description="Disordered" evidence="4">
    <location>
        <begin position="1"/>
        <end position="54"/>
    </location>
</feature>
<sequence>MQPQKSIEEQESTSTREKESSPPQLSSIFDRMSTTSHAVNRITTSRTEETVTERTTTVFESLQMLTRMAPQPEEHVKRKKARIHFNERGLYSDNYGIPQTPEDTRSRWNPQPQFPLPGMNTLPLFCKLQKSKLIMKRILAYVPSPVFPPAVINEDPMTDDELIKMKGPSRLIGFLVHIAMNERARRALRWTGNGLEFVLVNKELVAKMWGNRKHNTKDMDYYKLSRAIREKYDKKNTSNSKAGKLKKGTRTYSYVFTENAYSDLINQTEKSIEFITNFAMQVGHKYLDNSDLNNSNSPQAPSPLNSD</sequence>
<dbReference type="HOGENOM" id="CLU_078889_0_0_1"/>
<keyword evidence="3" id="KW-0539">Nucleus</keyword>
<dbReference type="GO" id="GO:0030154">
    <property type="term" value="P:cell differentiation"/>
    <property type="evidence" value="ECO:0007669"/>
    <property type="project" value="TreeGrafter"/>
</dbReference>
<dbReference type="PANTHER" id="PTHR11849">
    <property type="entry name" value="ETS"/>
    <property type="match status" value="1"/>
</dbReference>
<dbReference type="Pfam" id="PF00178">
    <property type="entry name" value="Ets"/>
    <property type="match status" value="1"/>
</dbReference>
<evidence type="ECO:0000256" key="1">
    <source>
        <dbReference type="ARBA" id="ARBA00005562"/>
    </source>
</evidence>
<feature type="compositionally biased region" description="Polar residues" evidence="4">
    <location>
        <begin position="298"/>
        <end position="307"/>
    </location>
</feature>
<dbReference type="InterPro" id="IPR046328">
    <property type="entry name" value="ETS_fam"/>
</dbReference>
<comment type="subcellular location">
    <subcellularLocation>
        <location evidence="3">Nucleus</location>
    </subcellularLocation>
</comment>
<dbReference type="FunCoup" id="E3LEK3">
    <property type="interactions" value="284"/>
</dbReference>
<dbReference type="eggNOG" id="KOG3806">
    <property type="taxonomic scope" value="Eukaryota"/>
</dbReference>
<evidence type="ECO:0000256" key="4">
    <source>
        <dbReference type="SAM" id="MobiDB-lite"/>
    </source>
</evidence>
<evidence type="ECO:0000259" key="5">
    <source>
        <dbReference type="PROSITE" id="PS50061"/>
    </source>
</evidence>
<dbReference type="InParanoid" id="E3LEK3"/>
<dbReference type="STRING" id="31234.E3LEK3"/>
<dbReference type="PANTHER" id="PTHR11849:SF282">
    <property type="entry name" value="ETV5-RELATED PROTEIN ETS96B"/>
    <property type="match status" value="1"/>
</dbReference>
<feature type="domain" description="ETS" evidence="5">
    <location>
        <begin position="169"/>
        <end position="250"/>
    </location>
</feature>
<dbReference type="SMART" id="SM00413">
    <property type="entry name" value="ETS"/>
    <property type="match status" value="1"/>
</dbReference>
<dbReference type="Proteomes" id="UP000008281">
    <property type="component" value="Unassembled WGS sequence"/>
</dbReference>
<evidence type="ECO:0000256" key="2">
    <source>
        <dbReference type="ARBA" id="ARBA00023125"/>
    </source>
</evidence>
<accession>E3LEK3</accession>
<organism evidence="7">
    <name type="scientific">Caenorhabditis remanei</name>
    <name type="common">Caenorhabditis vulgaris</name>
    <dbReference type="NCBI Taxonomy" id="31234"/>
    <lineage>
        <taxon>Eukaryota</taxon>
        <taxon>Metazoa</taxon>
        <taxon>Ecdysozoa</taxon>
        <taxon>Nematoda</taxon>
        <taxon>Chromadorea</taxon>
        <taxon>Rhabditida</taxon>
        <taxon>Rhabditina</taxon>
        <taxon>Rhabditomorpha</taxon>
        <taxon>Rhabditoidea</taxon>
        <taxon>Rhabditidae</taxon>
        <taxon>Peloderinae</taxon>
        <taxon>Caenorhabditis</taxon>
    </lineage>
</organism>
<keyword evidence="7" id="KW-1185">Reference proteome</keyword>
<dbReference type="PROSITE" id="PS50061">
    <property type="entry name" value="ETS_DOMAIN_3"/>
    <property type="match status" value="1"/>
</dbReference>
<dbReference type="Gene3D" id="1.10.10.10">
    <property type="entry name" value="Winged helix-like DNA-binding domain superfamily/Winged helix DNA-binding domain"/>
    <property type="match status" value="1"/>
</dbReference>
<dbReference type="SUPFAM" id="SSF46785">
    <property type="entry name" value="Winged helix' DNA-binding domain"/>
    <property type="match status" value="1"/>
</dbReference>
<evidence type="ECO:0000313" key="7">
    <source>
        <dbReference type="Proteomes" id="UP000008281"/>
    </source>
</evidence>
<evidence type="ECO:0000313" key="6">
    <source>
        <dbReference type="EMBL" id="EFO82368.1"/>
    </source>
</evidence>
<feature type="compositionally biased region" description="Polar residues" evidence="4">
    <location>
        <begin position="21"/>
        <end position="42"/>
    </location>
</feature>
<dbReference type="GO" id="GO:0043565">
    <property type="term" value="F:sequence-specific DNA binding"/>
    <property type="evidence" value="ECO:0007669"/>
    <property type="project" value="InterPro"/>
</dbReference>
<protein>
    <recommendedName>
        <fullName evidence="5">ETS domain-containing protein</fullName>
    </recommendedName>
</protein>
<dbReference type="EMBL" id="DS268407">
    <property type="protein sequence ID" value="EFO82368.1"/>
    <property type="molecule type" value="Genomic_DNA"/>
</dbReference>
<proteinExistence type="inferred from homology"/>
<gene>
    <name evidence="6" type="ORF">CRE_00829</name>
</gene>
<dbReference type="GO" id="GO:0000981">
    <property type="term" value="F:DNA-binding transcription factor activity, RNA polymerase II-specific"/>
    <property type="evidence" value="ECO:0007669"/>
    <property type="project" value="TreeGrafter"/>
</dbReference>
<reference evidence="6" key="1">
    <citation type="submission" date="2007-07" db="EMBL/GenBank/DDBJ databases">
        <title>PCAP assembly of the Caenorhabditis remanei genome.</title>
        <authorList>
            <consortium name="The Caenorhabditis remanei Sequencing Consortium"/>
            <person name="Wilson R.K."/>
        </authorList>
    </citation>
    <scope>NUCLEOTIDE SEQUENCE [LARGE SCALE GENOMIC DNA]</scope>
    <source>
        <strain evidence="6">PB4641</strain>
    </source>
</reference>
<feature type="region of interest" description="Disordered" evidence="4">
    <location>
        <begin position="288"/>
        <end position="307"/>
    </location>
</feature>
<dbReference type="OMA" id="SHAVNRI"/>
<keyword evidence="2 3" id="KW-0238">DNA-binding</keyword>
<name>E3LEK3_CAERE</name>
<dbReference type="InterPro" id="IPR036388">
    <property type="entry name" value="WH-like_DNA-bd_sf"/>
</dbReference>
<dbReference type="InterPro" id="IPR000418">
    <property type="entry name" value="Ets_dom"/>
</dbReference>
<dbReference type="OrthoDB" id="5851338at2759"/>